<dbReference type="SMART" id="SM00419">
    <property type="entry name" value="HTH_CRP"/>
    <property type="match status" value="1"/>
</dbReference>
<feature type="domain" description="Cyclic nucleotide-binding" evidence="4">
    <location>
        <begin position="14"/>
        <end position="134"/>
    </location>
</feature>
<dbReference type="EMBL" id="CP009687">
    <property type="protein sequence ID" value="AKL94106.1"/>
    <property type="molecule type" value="Genomic_DNA"/>
</dbReference>
<dbReference type="CDD" id="cd00038">
    <property type="entry name" value="CAP_ED"/>
    <property type="match status" value="1"/>
</dbReference>
<dbReference type="Proteomes" id="UP000035704">
    <property type="component" value="Chromosome"/>
</dbReference>
<dbReference type="STRING" id="84022.CACET_c05960"/>
<dbReference type="Pfam" id="PF00027">
    <property type="entry name" value="cNMP_binding"/>
    <property type="match status" value="1"/>
</dbReference>
<evidence type="ECO:0000313" key="7">
    <source>
        <dbReference type="Proteomes" id="UP000035704"/>
    </source>
</evidence>
<dbReference type="InterPro" id="IPR014710">
    <property type="entry name" value="RmlC-like_jellyroll"/>
</dbReference>
<dbReference type="InterPro" id="IPR036388">
    <property type="entry name" value="WH-like_DNA-bd_sf"/>
</dbReference>
<keyword evidence="7" id="KW-1185">Reference proteome</keyword>
<dbReference type="KEGG" id="cace:CACET_c05960"/>
<dbReference type="SUPFAM" id="SSF46785">
    <property type="entry name" value="Winged helix' DNA-binding domain"/>
    <property type="match status" value="1"/>
</dbReference>
<dbReference type="GO" id="GO:0005829">
    <property type="term" value="C:cytosol"/>
    <property type="evidence" value="ECO:0007669"/>
    <property type="project" value="TreeGrafter"/>
</dbReference>
<protein>
    <submittedName>
        <fullName evidence="6">Transcriptional regulator, Crp/Fnr family</fullName>
    </submittedName>
</protein>
<evidence type="ECO:0000259" key="5">
    <source>
        <dbReference type="PROSITE" id="PS51063"/>
    </source>
</evidence>
<dbReference type="PATRIC" id="fig|84022.6.peg.605"/>
<name>A0A0G3W624_9CLOT</name>
<dbReference type="SUPFAM" id="SSF51206">
    <property type="entry name" value="cAMP-binding domain-like"/>
    <property type="match status" value="1"/>
</dbReference>
<dbReference type="AlphaFoldDB" id="A0A0G3W624"/>
<keyword evidence="2" id="KW-0238">DNA-binding</keyword>
<evidence type="ECO:0000256" key="3">
    <source>
        <dbReference type="ARBA" id="ARBA00023163"/>
    </source>
</evidence>
<dbReference type="PROSITE" id="PS50042">
    <property type="entry name" value="CNMP_BINDING_3"/>
    <property type="match status" value="1"/>
</dbReference>
<dbReference type="InterPro" id="IPR012318">
    <property type="entry name" value="HTH_CRP"/>
</dbReference>
<reference evidence="6 7" key="1">
    <citation type="submission" date="2014-10" db="EMBL/GenBank/DDBJ databases">
        <title>Genome sequence of Clostridium aceticum DSM 1496.</title>
        <authorList>
            <person name="Poehlein A."/>
            <person name="Schiel-Bengelsdorf B."/>
            <person name="Gottschalk G."/>
            <person name="Duerre P."/>
            <person name="Daniel R."/>
        </authorList>
    </citation>
    <scope>NUCLEOTIDE SEQUENCE [LARGE SCALE GENOMIC DNA]</scope>
    <source>
        <strain evidence="6 7">DSM 1496</strain>
    </source>
</reference>
<proteinExistence type="predicted"/>
<dbReference type="PRINTS" id="PR00034">
    <property type="entry name" value="HTHCRP"/>
</dbReference>
<dbReference type="Pfam" id="PF13545">
    <property type="entry name" value="HTH_Crp_2"/>
    <property type="match status" value="1"/>
</dbReference>
<keyword evidence="3" id="KW-0804">Transcription</keyword>
<dbReference type="GO" id="GO:0003700">
    <property type="term" value="F:DNA-binding transcription factor activity"/>
    <property type="evidence" value="ECO:0007669"/>
    <property type="project" value="InterPro"/>
</dbReference>
<dbReference type="SMART" id="SM00100">
    <property type="entry name" value="cNMP"/>
    <property type="match status" value="1"/>
</dbReference>
<dbReference type="InterPro" id="IPR050397">
    <property type="entry name" value="Env_Response_Regulators"/>
</dbReference>
<organism evidence="6 7">
    <name type="scientific">Clostridium aceticum</name>
    <dbReference type="NCBI Taxonomy" id="84022"/>
    <lineage>
        <taxon>Bacteria</taxon>
        <taxon>Bacillati</taxon>
        <taxon>Bacillota</taxon>
        <taxon>Clostridia</taxon>
        <taxon>Eubacteriales</taxon>
        <taxon>Clostridiaceae</taxon>
        <taxon>Clostridium</taxon>
    </lineage>
</organism>
<sequence>MRNMTIDILKKIPAFSQLNENNVESISKITVERNFKKGAIIFMEGDPGEAFYFIKSGKVKIYKTTLDGREHIFTILSEGGVFAEVTLFNDIPYPASAEILEDAEIGMIKNTDLENLIRNNAEIALQIIKVLSKKLFYSQQKVKELALGDTYMRIAKTLLTFAKEHGKETSNGVEIKLNISRQELANMIGTARETVSRALGQFKKEGSVDIEGRKIVIRDIEKLKGWIQ</sequence>
<dbReference type="PANTHER" id="PTHR24567:SF74">
    <property type="entry name" value="HTH-TYPE TRANSCRIPTIONAL REGULATOR ARCR"/>
    <property type="match status" value="1"/>
</dbReference>
<dbReference type="Gene3D" id="1.10.10.10">
    <property type="entry name" value="Winged helix-like DNA-binding domain superfamily/Winged helix DNA-binding domain"/>
    <property type="match status" value="1"/>
</dbReference>
<evidence type="ECO:0000256" key="2">
    <source>
        <dbReference type="ARBA" id="ARBA00023125"/>
    </source>
</evidence>
<accession>A0A0G3W624</accession>
<evidence type="ECO:0000256" key="1">
    <source>
        <dbReference type="ARBA" id="ARBA00023015"/>
    </source>
</evidence>
<dbReference type="InterPro" id="IPR018490">
    <property type="entry name" value="cNMP-bd_dom_sf"/>
</dbReference>
<dbReference type="GO" id="GO:0003677">
    <property type="term" value="F:DNA binding"/>
    <property type="evidence" value="ECO:0007669"/>
    <property type="project" value="UniProtKB-KW"/>
</dbReference>
<dbReference type="PROSITE" id="PS00042">
    <property type="entry name" value="HTH_CRP_1"/>
    <property type="match status" value="1"/>
</dbReference>
<evidence type="ECO:0000259" key="4">
    <source>
        <dbReference type="PROSITE" id="PS50042"/>
    </source>
</evidence>
<feature type="domain" description="HTH crp-type" evidence="5">
    <location>
        <begin position="148"/>
        <end position="221"/>
    </location>
</feature>
<dbReference type="InterPro" id="IPR036390">
    <property type="entry name" value="WH_DNA-bd_sf"/>
</dbReference>
<evidence type="ECO:0000313" key="6">
    <source>
        <dbReference type="EMBL" id="AKL94106.1"/>
    </source>
</evidence>
<keyword evidence="1" id="KW-0805">Transcription regulation</keyword>
<dbReference type="InterPro" id="IPR018335">
    <property type="entry name" value="Tscrpt_reg_HTH_Crp-type_CS"/>
</dbReference>
<dbReference type="PANTHER" id="PTHR24567">
    <property type="entry name" value="CRP FAMILY TRANSCRIPTIONAL REGULATORY PROTEIN"/>
    <property type="match status" value="1"/>
</dbReference>
<gene>
    <name evidence="6" type="ORF">CACET_c05960</name>
</gene>
<dbReference type="Gene3D" id="2.60.120.10">
    <property type="entry name" value="Jelly Rolls"/>
    <property type="match status" value="1"/>
</dbReference>
<dbReference type="InterPro" id="IPR000595">
    <property type="entry name" value="cNMP-bd_dom"/>
</dbReference>
<dbReference type="PROSITE" id="PS51063">
    <property type="entry name" value="HTH_CRP_2"/>
    <property type="match status" value="1"/>
</dbReference>